<feature type="domain" description="Transposase IS701-like DDE" evidence="1">
    <location>
        <begin position="23"/>
        <end position="245"/>
    </location>
</feature>
<sequence length="407" mass="44004">MTTRTRTRALAAGDTDLKEFTERLFGHLPRADQRRWARVYLQGLLTTPGKKSVRRLAASVTESPTASQSLQQFINASPWDWNPARTELLRWLEERQPVRAWTIGQVCFPKRGEHSVGVHRRFDPVAGRIVNCQLGFCLFLSLDGMSVPVDWRLALPEAWVTDPVLRRRARIAPEAVHQNPEALVLELADSIATRTSSAHPPVVADLSRLGGAAALIGMLGRRGHDFLVSVPPTLSVRAAGLTPGGDGARTPGRGTTAADFARLGNTSHPYATPLAGPGARPQGQRIHSALVRVPEGESGARGAQQIYRLFGERRPGAGGRGGTGGRGGAGGPVWLTNMNRHRMDDLLGLVRAAGRSAAVLGALADDFGLLDFEGRSFPGWHHHMTLMSAAYAYALRGRVRIPRAQPA</sequence>
<evidence type="ECO:0000259" key="1">
    <source>
        <dbReference type="Pfam" id="PF13546"/>
    </source>
</evidence>
<organism evidence="2 3">
    <name type="scientific">Streptomyces avidinii</name>
    <dbReference type="NCBI Taxonomy" id="1895"/>
    <lineage>
        <taxon>Bacteria</taxon>
        <taxon>Bacillati</taxon>
        <taxon>Actinomycetota</taxon>
        <taxon>Actinomycetes</taxon>
        <taxon>Kitasatosporales</taxon>
        <taxon>Streptomycetaceae</taxon>
        <taxon>Streptomyces</taxon>
    </lineage>
</organism>
<name>A0ABS4LI50_STRAV</name>
<dbReference type="Proteomes" id="UP001519310">
    <property type="component" value="Unassembled WGS sequence"/>
</dbReference>
<dbReference type="RefSeq" id="WP_189974612.1">
    <property type="nucleotide sequence ID" value="NZ_BMVL01000043.1"/>
</dbReference>
<dbReference type="InterPro" id="IPR039365">
    <property type="entry name" value="IS701-like"/>
</dbReference>
<dbReference type="PANTHER" id="PTHR33627:SF1">
    <property type="entry name" value="TRANSPOSASE"/>
    <property type="match status" value="1"/>
</dbReference>
<keyword evidence="3" id="KW-1185">Reference proteome</keyword>
<comment type="caution">
    <text evidence="2">The sequence shown here is derived from an EMBL/GenBank/DDBJ whole genome shotgun (WGS) entry which is preliminary data.</text>
</comment>
<dbReference type="Pfam" id="PF13546">
    <property type="entry name" value="DDE_5"/>
    <property type="match status" value="1"/>
</dbReference>
<dbReference type="PANTHER" id="PTHR33627">
    <property type="entry name" value="TRANSPOSASE"/>
    <property type="match status" value="1"/>
</dbReference>
<protein>
    <recommendedName>
        <fullName evidence="1">Transposase IS701-like DDE domain-containing protein</fullName>
    </recommendedName>
</protein>
<gene>
    <name evidence="2" type="ORF">J2Z77_007665</name>
</gene>
<reference evidence="2 3" key="1">
    <citation type="submission" date="2021-03" db="EMBL/GenBank/DDBJ databases">
        <title>Genomic Encyclopedia of Type Strains, Phase IV (KMG-IV): sequencing the most valuable type-strain genomes for metagenomic binning, comparative biology and taxonomic classification.</title>
        <authorList>
            <person name="Goeker M."/>
        </authorList>
    </citation>
    <scope>NUCLEOTIDE SEQUENCE [LARGE SCALE GENOMIC DNA]</scope>
    <source>
        <strain evidence="2 3">DSM 40526</strain>
    </source>
</reference>
<evidence type="ECO:0000313" key="3">
    <source>
        <dbReference type="Proteomes" id="UP001519310"/>
    </source>
</evidence>
<dbReference type="InterPro" id="IPR038721">
    <property type="entry name" value="IS701-like_DDE_dom"/>
</dbReference>
<accession>A0ABS4LI50</accession>
<dbReference type="EMBL" id="JAGGLQ010000035">
    <property type="protein sequence ID" value="MBP2041803.1"/>
    <property type="molecule type" value="Genomic_DNA"/>
</dbReference>
<proteinExistence type="predicted"/>
<evidence type="ECO:0000313" key="2">
    <source>
        <dbReference type="EMBL" id="MBP2041803.1"/>
    </source>
</evidence>